<dbReference type="CDD" id="cd23660">
    <property type="entry name" value="USP-E_repeat2"/>
    <property type="match status" value="1"/>
</dbReference>
<evidence type="ECO:0000256" key="1">
    <source>
        <dbReference type="ARBA" id="ARBA00004496"/>
    </source>
</evidence>
<evidence type="ECO:0000259" key="5">
    <source>
        <dbReference type="Pfam" id="PF00582"/>
    </source>
</evidence>
<dbReference type="OrthoDB" id="239260at2"/>
<dbReference type="AlphaFoldDB" id="A0A8H2JPS0"/>
<evidence type="ECO:0000313" key="7">
    <source>
        <dbReference type="Proteomes" id="UP000307702"/>
    </source>
</evidence>
<sequence length="326" mass="36234">MDMYQNILVVIDPTTNEQKAFKRAIDLASRIQTAVPDMSVNITAFFSIFDFSYEMTTILSSGERDNMRQMVIDEKQQWLDDVISVNSLQVNNTSANMSQISITSEVVWHNRPYEAIINKIINDKYGLVIKGTHQHDKFKSVVFTPTDWHLLRKCPCPVLLVKEHDWPEQGNILAALNVGSDEAEHLSLNDKITKQAKNIAWLTNANVHLVNSYPGTPVNIAIEIPEFDASEYNSAMQAHHKEAMNKHAENFDIALSNTHVEEGLPEAVIEAVASKIDAELVILGTIGRTGISAALIGNTAEHVIDQLNCDVLALKPEGYISPMAAT</sequence>
<keyword evidence="3" id="KW-0963">Cytoplasm</keyword>
<accession>A0A8H2JPS0</accession>
<organism evidence="6 7">
    <name type="scientific">Colwellia ponticola</name>
    <dbReference type="NCBI Taxonomy" id="2304625"/>
    <lineage>
        <taxon>Bacteria</taxon>
        <taxon>Pseudomonadati</taxon>
        <taxon>Pseudomonadota</taxon>
        <taxon>Gammaproteobacteria</taxon>
        <taxon>Alteromonadales</taxon>
        <taxon>Colwelliaceae</taxon>
        <taxon>Colwellia</taxon>
    </lineage>
</organism>
<dbReference type="GO" id="GO:0005737">
    <property type="term" value="C:cytoplasm"/>
    <property type="evidence" value="ECO:0007669"/>
    <property type="project" value="UniProtKB-SubCell"/>
</dbReference>
<comment type="function">
    <text evidence="4">Required for resistance to DNA-damaging agents.</text>
</comment>
<keyword evidence="7" id="KW-1185">Reference proteome</keyword>
<name>A0A8H2JPS0_9GAMM</name>
<dbReference type="PANTHER" id="PTHR47892">
    <property type="entry name" value="UNIVERSAL STRESS PROTEIN E"/>
    <property type="match status" value="1"/>
</dbReference>
<feature type="domain" description="UspA" evidence="5">
    <location>
        <begin position="193"/>
        <end position="315"/>
    </location>
</feature>
<dbReference type="NCBIfam" id="NF008380">
    <property type="entry name" value="PRK11175.1"/>
    <property type="match status" value="1"/>
</dbReference>
<evidence type="ECO:0000256" key="2">
    <source>
        <dbReference type="ARBA" id="ARBA00008791"/>
    </source>
</evidence>
<dbReference type="Gene3D" id="3.40.50.12370">
    <property type="match status" value="1"/>
</dbReference>
<dbReference type="Pfam" id="PF00582">
    <property type="entry name" value="Usp"/>
    <property type="match status" value="2"/>
</dbReference>
<evidence type="ECO:0000256" key="3">
    <source>
        <dbReference type="ARBA" id="ARBA00022490"/>
    </source>
</evidence>
<dbReference type="InterPro" id="IPR006016">
    <property type="entry name" value="UspA"/>
</dbReference>
<proteinExistence type="inferred from homology"/>
<dbReference type="EMBL" id="SZVP01000003">
    <property type="protein sequence ID" value="TMM46424.1"/>
    <property type="molecule type" value="Genomic_DNA"/>
</dbReference>
<comment type="caution">
    <text evidence="6">The sequence shown here is derived from an EMBL/GenBank/DDBJ whole genome shotgun (WGS) entry which is preliminary data.</text>
</comment>
<gene>
    <name evidence="6" type="primary">uspE</name>
    <name evidence="6" type="ORF">FCS21_05535</name>
</gene>
<protein>
    <submittedName>
        <fullName evidence="6">Universal stress protein UspE</fullName>
    </submittedName>
</protein>
<comment type="subcellular location">
    <subcellularLocation>
        <location evidence="1">Cytoplasm</location>
    </subcellularLocation>
</comment>
<dbReference type="RefSeq" id="WP_138621250.1">
    <property type="nucleotide sequence ID" value="NZ_SZVP01000003.1"/>
</dbReference>
<evidence type="ECO:0000256" key="4">
    <source>
        <dbReference type="ARBA" id="ARBA00037131"/>
    </source>
</evidence>
<reference evidence="6 7" key="1">
    <citation type="submission" date="2019-05" db="EMBL/GenBank/DDBJ databases">
        <title>Colwellia ponticola sp. nov., isolated from seawater.</title>
        <authorList>
            <person name="Yoon J.-H."/>
        </authorList>
    </citation>
    <scope>NUCLEOTIDE SEQUENCE [LARGE SCALE GENOMIC DNA]</scope>
    <source>
        <strain evidence="6 7">OISW-25</strain>
    </source>
</reference>
<dbReference type="PANTHER" id="PTHR47892:SF1">
    <property type="entry name" value="UNIVERSAL STRESS PROTEIN E"/>
    <property type="match status" value="1"/>
</dbReference>
<dbReference type="SUPFAM" id="SSF52402">
    <property type="entry name" value="Adenine nucleotide alpha hydrolases-like"/>
    <property type="match status" value="2"/>
</dbReference>
<dbReference type="Proteomes" id="UP000307702">
    <property type="component" value="Unassembled WGS sequence"/>
</dbReference>
<comment type="similarity">
    <text evidence="2">Belongs to the universal stress protein A family.</text>
</comment>
<feature type="domain" description="UspA" evidence="5">
    <location>
        <begin position="3"/>
        <end position="162"/>
    </location>
</feature>
<evidence type="ECO:0000313" key="6">
    <source>
        <dbReference type="EMBL" id="TMM46424.1"/>
    </source>
</evidence>